<evidence type="ECO:0000259" key="8">
    <source>
        <dbReference type="Pfam" id="PF03918"/>
    </source>
</evidence>
<dbReference type="PANTHER" id="PTHR47870:SF1">
    <property type="entry name" value="CYTOCHROME C-TYPE BIOGENESIS PROTEIN CCMH"/>
    <property type="match status" value="1"/>
</dbReference>
<keyword evidence="3 7" id="KW-0479">Metal-binding</keyword>
<accession>A0AAU7Q6T5</accession>
<dbReference type="GO" id="GO:0046872">
    <property type="term" value="F:metal ion binding"/>
    <property type="evidence" value="ECO:0007669"/>
    <property type="project" value="UniProtKB-KW"/>
</dbReference>
<organism evidence="9">
    <name type="scientific">Acerihabitans sp. KWT182</name>
    <dbReference type="NCBI Taxonomy" id="3157919"/>
    <lineage>
        <taxon>Bacteria</taxon>
        <taxon>Pseudomonadati</taxon>
        <taxon>Pseudomonadota</taxon>
        <taxon>Gammaproteobacteria</taxon>
        <taxon>Enterobacterales</taxon>
        <taxon>Pectobacteriaceae</taxon>
        <taxon>Acerihabitans</taxon>
    </lineage>
</organism>
<keyword evidence="4 7" id="KW-0732">Signal</keyword>
<dbReference type="Gene3D" id="1.10.8.640">
    <property type="entry name" value="Cytochrome C biogenesis protein"/>
    <property type="match status" value="1"/>
</dbReference>
<dbReference type="Pfam" id="PF03918">
    <property type="entry name" value="CcmH"/>
    <property type="match status" value="1"/>
</dbReference>
<comment type="similarity">
    <text evidence="1 7">Belongs to the CcmH/CycL/Ccl2/NrfF family.</text>
</comment>
<keyword evidence="6 7" id="KW-0408">Iron</keyword>
<evidence type="ECO:0000256" key="6">
    <source>
        <dbReference type="ARBA" id="ARBA00023004"/>
    </source>
</evidence>
<gene>
    <name evidence="9" type="ORF">ABK905_18830</name>
</gene>
<keyword evidence="5" id="KW-0201">Cytochrome c-type biogenesis</keyword>
<dbReference type="EMBL" id="CP157947">
    <property type="protein sequence ID" value="XBS68668.1"/>
    <property type="molecule type" value="Genomic_DNA"/>
</dbReference>
<dbReference type="GO" id="GO:0017004">
    <property type="term" value="P:cytochrome complex assembly"/>
    <property type="evidence" value="ECO:0007669"/>
    <property type="project" value="UniProtKB-KW"/>
</dbReference>
<protein>
    <recommendedName>
        <fullName evidence="7">Cytochrome c-type biogenesis protein</fullName>
    </recommendedName>
</protein>
<keyword evidence="7" id="KW-0472">Membrane</keyword>
<evidence type="ECO:0000256" key="2">
    <source>
        <dbReference type="ARBA" id="ARBA00022617"/>
    </source>
</evidence>
<dbReference type="PANTHER" id="PTHR47870">
    <property type="entry name" value="CYTOCHROME C-TYPE BIOGENESIS PROTEIN CCMH"/>
    <property type="match status" value="1"/>
</dbReference>
<feature type="transmembrane region" description="Helical" evidence="7">
    <location>
        <begin position="103"/>
        <end position="125"/>
    </location>
</feature>
<evidence type="ECO:0000256" key="4">
    <source>
        <dbReference type="ARBA" id="ARBA00022729"/>
    </source>
</evidence>
<reference evidence="9" key="1">
    <citation type="submission" date="2024-06" db="EMBL/GenBank/DDBJ databases">
        <authorList>
            <person name="Coelho C."/>
            <person name="Bento M."/>
            <person name="Garcia E."/>
            <person name="Camelo A."/>
            <person name="Brandao I."/>
            <person name="Espirito Santo C."/>
            <person name="Trovao J."/>
            <person name="Verissimo A."/>
            <person name="Costa J."/>
            <person name="Tiago I."/>
        </authorList>
    </citation>
    <scope>NUCLEOTIDE SEQUENCE</scope>
    <source>
        <strain evidence="9">KWT182</strain>
    </source>
</reference>
<dbReference type="InterPro" id="IPR005616">
    <property type="entry name" value="CcmH/CycL/Ccl2/NrfF_N"/>
</dbReference>
<keyword evidence="2 7" id="KW-0349">Heme</keyword>
<name>A0AAU7Q6T5_9GAMM</name>
<dbReference type="GO" id="GO:0005886">
    <property type="term" value="C:plasma membrane"/>
    <property type="evidence" value="ECO:0007669"/>
    <property type="project" value="TreeGrafter"/>
</dbReference>
<feature type="signal peptide" evidence="7">
    <location>
        <begin position="1"/>
        <end position="19"/>
    </location>
</feature>
<comment type="function">
    <text evidence="7">Possible subunit of a heme lyase.</text>
</comment>
<feature type="domain" description="CcmH/CycL/Ccl2/NrfF N-terminal" evidence="8">
    <location>
        <begin position="8"/>
        <end position="146"/>
    </location>
</feature>
<evidence type="ECO:0000256" key="1">
    <source>
        <dbReference type="ARBA" id="ARBA00010342"/>
    </source>
</evidence>
<dbReference type="FunFam" id="1.10.8.640:FF:000001">
    <property type="entry name" value="Cytochrome c-type biogenesis protein"/>
    <property type="match status" value="1"/>
</dbReference>
<keyword evidence="7" id="KW-1133">Transmembrane helix</keyword>
<keyword evidence="7" id="KW-0812">Transmembrane</keyword>
<evidence type="ECO:0000256" key="7">
    <source>
        <dbReference type="RuleBase" id="RU364112"/>
    </source>
</evidence>
<dbReference type="InterPro" id="IPR038297">
    <property type="entry name" value="CcmH/CycL/NrfF/Ccl2_sf"/>
</dbReference>
<proteinExistence type="inferred from homology"/>
<sequence length="154" mass="17234">MRVGYLITALLLFSAAAGAAIDGRQFRSLDQERQYQEITGQLRCPQCQNNSIADSNGIVAADMRDKVFQLMQQGQTKRQIIDYMVARYGNFVTYEPPLNALTLLLWLGPLLVAALGGLAVVLHAVRRGGRRVPLTRDERRRLMTLLDKPDGKHP</sequence>
<feature type="chain" id="PRO_5043089728" description="Cytochrome c-type biogenesis protein" evidence="7">
    <location>
        <begin position="20"/>
        <end position="154"/>
    </location>
</feature>
<evidence type="ECO:0000256" key="5">
    <source>
        <dbReference type="ARBA" id="ARBA00022748"/>
    </source>
</evidence>
<dbReference type="CDD" id="cd16378">
    <property type="entry name" value="CcmH_N"/>
    <property type="match status" value="1"/>
</dbReference>
<dbReference type="InterPro" id="IPR051263">
    <property type="entry name" value="C-type_cytochrome_biogenesis"/>
</dbReference>
<evidence type="ECO:0000256" key="3">
    <source>
        <dbReference type="ARBA" id="ARBA00022723"/>
    </source>
</evidence>
<evidence type="ECO:0000313" key="9">
    <source>
        <dbReference type="EMBL" id="XBS68668.1"/>
    </source>
</evidence>
<dbReference type="AlphaFoldDB" id="A0AAU7Q6T5"/>